<feature type="chain" id="PRO_5016910421" evidence="3">
    <location>
        <begin position="26"/>
        <end position="474"/>
    </location>
</feature>
<keyword evidence="6" id="KW-1185">Reference proteome</keyword>
<dbReference type="EMBL" id="QQOH01000001">
    <property type="protein sequence ID" value="RDE24640.1"/>
    <property type="molecule type" value="Genomic_DNA"/>
</dbReference>
<reference evidence="5 6" key="1">
    <citation type="submission" date="2018-07" db="EMBL/GenBank/DDBJ databases">
        <title>Motiliproteus coralliicola sp. nov., a bacterium isolated from Coral.</title>
        <authorList>
            <person name="Wang G."/>
        </authorList>
    </citation>
    <scope>NUCLEOTIDE SEQUENCE [LARGE SCALE GENOMIC DNA]</scope>
    <source>
        <strain evidence="5 6">C34</strain>
    </source>
</reference>
<evidence type="ECO:0000259" key="4">
    <source>
        <dbReference type="SMART" id="SM00998"/>
    </source>
</evidence>
<dbReference type="GO" id="GO:0070626">
    <property type="term" value="F:(S)-2-(5-amino-1-(5-phospho-D-ribosyl)imidazole-4-carboxamido) succinate lyase (fumarate-forming) activity"/>
    <property type="evidence" value="ECO:0007669"/>
    <property type="project" value="TreeGrafter"/>
</dbReference>
<evidence type="ECO:0000256" key="1">
    <source>
        <dbReference type="ARBA" id="ARBA00023239"/>
    </source>
</evidence>
<accession>A0A369WRC5</accession>
<dbReference type="InterPro" id="IPR019468">
    <property type="entry name" value="AdenyloSucc_lyase_C"/>
</dbReference>
<feature type="domain" description="Adenylosuccinate lyase C-terminal" evidence="4">
    <location>
        <begin position="389"/>
        <end position="467"/>
    </location>
</feature>
<dbReference type="Proteomes" id="UP000253769">
    <property type="component" value="Unassembled WGS sequence"/>
</dbReference>
<dbReference type="Gene3D" id="1.10.40.30">
    <property type="entry name" value="Fumarase/aspartase (C-terminal domain)"/>
    <property type="match status" value="1"/>
</dbReference>
<evidence type="ECO:0000313" key="5">
    <source>
        <dbReference type="EMBL" id="RDE24640.1"/>
    </source>
</evidence>
<feature type="signal peptide" evidence="3">
    <location>
        <begin position="1"/>
        <end position="25"/>
    </location>
</feature>
<proteinExistence type="predicted"/>
<dbReference type="AlphaFoldDB" id="A0A369WRC5"/>
<dbReference type="Pfam" id="PF00206">
    <property type="entry name" value="Lyase_1"/>
    <property type="match status" value="1"/>
</dbReference>
<dbReference type="Pfam" id="PF10397">
    <property type="entry name" value="ADSL_C"/>
    <property type="match status" value="1"/>
</dbReference>
<dbReference type="SUPFAM" id="SSF48557">
    <property type="entry name" value="L-aspartase-like"/>
    <property type="match status" value="1"/>
</dbReference>
<dbReference type="InterPro" id="IPR008948">
    <property type="entry name" value="L-Aspartase-like"/>
</dbReference>
<name>A0A369WRC5_9GAMM</name>
<dbReference type="CDD" id="cd01597">
    <property type="entry name" value="pCLME"/>
    <property type="match status" value="1"/>
</dbReference>
<protein>
    <submittedName>
        <fullName evidence="5">Adenylosuccinate lyase family protein</fullName>
    </submittedName>
</protein>
<dbReference type="GO" id="GO:0005829">
    <property type="term" value="C:cytosol"/>
    <property type="evidence" value="ECO:0007669"/>
    <property type="project" value="TreeGrafter"/>
</dbReference>
<dbReference type="InterPro" id="IPR000362">
    <property type="entry name" value="Fumarate_lyase_fam"/>
</dbReference>
<dbReference type="PRINTS" id="PR00149">
    <property type="entry name" value="FUMRATELYASE"/>
</dbReference>
<feature type="region of interest" description="Disordered" evidence="2">
    <location>
        <begin position="295"/>
        <end position="315"/>
    </location>
</feature>
<gene>
    <name evidence="5" type="ORF">DV711_03365</name>
</gene>
<evidence type="ECO:0000313" key="6">
    <source>
        <dbReference type="Proteomes" id="UP000253769"/>
    </source>
</evidence>
<keyword evidence="1 5" id="KW-0456">Lyase</keyword>
<sequence>MIKKIMMVTACSLSISAGVSSPAWATQTEAVSVFESSVYRDLFGTPAMRTVFSDRAMVQKWLDVEVALAKSQAELGMIPASSAQAIAEVAKLENIDFDKLRAKTNKVGRGVNPLLGQLRKKGGKAVSEYLHFGSTTQDIMDTATVLQIKEGTALIRQELISLMQQLADKADQHKATVMLARSNGQDAVPTTFGLHLSTYMMELYRHLERLDEASSRLQAQIGSTVGTLAPYGDKGIQLQESVADRLGLQLPIAPWNPSRDVFAEMVQTLALIDATLGRVAIDVNNLSRTQIDELKEGEGGASSTMPQKRNPRASEFMGGFSRMGKMYNSAALDMMSHSDTRQGSPWILEWSVIPESFMVTSASIERAQRLFDKLIVKPDNMKRNFDTANRFAMSEAVMNALAAKIGRGEAYKIVKKAIKGSAPGDTLAMVIDKTPAIKQHLDQASIESLLQPENYVGSAQHIVERSVKKVRGVN</sequence>
<keyword evidence="3" id="KW-0732">Signal</keyword>
<dbReference type="PANTHER" id="PTHR43172">
    <property type="entry name" value="ADENYLOSUCCINATE LYASE"/>
    <property type="match status" value="1"/>
</dbReference>
<dbReference type="SMART" id="SM00998">
    <property type="entry name" value="ADSL_C"/>
    <property type="match status" value="1"/>
</dbReference>
<organism evidence="5 6">
    <name type="scientific">Motiliproteus coralliicola</name>
    <dbReference type="NCBI Taxonomy" id="2283196"/>
    <lineage>
        <taxon>Bacteria</taxon>
        <taxon>Pseudomonadati</taxon>
        <taxon>Pseudomonadota</taxon>
        <taxon>Gammaproteobacteria</taxon>
        <taxon>Oceanospirillales</taxon>
        <taxon>Oceanospirillaceae</taxon>
        <taxon>Motiliproteus</taxon>
    </lineage>
</organism>
<dbReference type="InterPro" id="IPR022761">
    <property type="entry name" value="Fumarate_lyase_N"/>
</dbReference>
<comment type="caution">
    <text evidence="5">The sequence shown here is derived from an EMBL/GenBank/DDBJ whole genome shotgun (WGS) entry which is preliminary data.</text>
</comment>
<dbReference type="GO" id="GO:0004018">
    <property type="term" value="F:N6-(1,2-dicarboxyethyl)AMP AMP-lyase (fumarate-forming) activity"/>
    <property type="evidence" value="ECO:0007669"/>
    <property type="project" value="TreeGrafter"/>
</dbReference>
<dbReference type="Gene3D" id="1.20.200.10">
    <property type="entry name" value="Fumarase/aspartase (Central domain)"/>
    <property type="match status" value="1"/>
</dbReference>
<dbReference type="PRINTS" id="PR00145">
    <property type="entry name" value="ARGSUCLYASE"/>
</dbReference>
<dbReference type="GO" id="GO:0044208">
    <property type="term" value="P:'de novo' AMP biosynthetic process"/>
    <property type="evidence" value="ECO:0007669"/>
    <property type="project" value="TreeGrafter"/>
</dbReference>
<evidence type="ECO:0000256" key="2">
    <source>
        <dbReference type="SAM" id="MobiDB-lite"/>
    </source>
</evidence>
<evidence type="ECO:0000256" key="3">
    <source>
        <dbReference type="SAM" id="SignalP"/>
    </source>
</evidence>
<dbReference type="PANTHER" id="PTHR43172:SF1">
    <property type="entry name" value="ADENYLOSUCCINATE LYASE"/>
    <property type="match status" value="1"/>
</dbReference>
<dbReference type="OrthoDB" id="9768878at2"/>